<keyword evidence="2" id="KW-1185">Reference proteome</keyword>
<gene>
    <name evidence="1" type="ORF">FB466_2640</name>
</gene>
<reference evidence="1 2" key="1">
    <citation type="submission" date="2019-06" db="EMBL/GenBank/DDBJ databases">
        <title>Sequencing the genomes of 1000 actinobacteria strains.</title>
        <authorList>
            <person name="Klenk H.-P."/>
        </authorList>
    </citation>
    <scope>NUCLEOTIDE SEQUENCE [LARGE SCALE GENOMIC DNA]</scope>
    <source>
        <strain evidence="1 2">DSM 18031</strain>
    </source>
</reference>
<evidence type="ECO:0000313" key="2">
    <source>
        <dbReference type="Proteomes" id="UP000318331"/>
    </source>
</evidence>
<protein>
    <submittedName>
        <fullName evidence="1">Uncharacterized protein</fullName>
    </submittedName>
</protein>
<organism evidence="1 2">
    <name type="scientific">Klugiella xanthotipulae</name>
    <dbReference type="NCBI Taxonomy" id="244735"/>
    <lineage>
        <taxon>Bacteria</taxon>
        <taxon>Bacillati</taxon>
        <taxon>Actinomycetota</taxon>
        <taxon>Actinomycetes</taxon>
        <taxon>Micrococcales</taxon>
        <taxon>Microbacteriaceae</taxon>
        <taxon>Klugiella</taxon>
    </lineage>
</organism>
<proteinExistence type="predicted"/>
<name>A0A543HH31_9MICO</name>
<dbReference type="OrthoDB" id="2982262at2"/>
<comment type="caution">
    <text evidence="1">The sequence shown here is derived from an EMBL/GenBank/DDBJ whole genome shotgun (WGS) entry which is preliminary data.</text>
</comment>
<sequence>MRPSGPQHIQRHAALFRTVGVATAQIQQLLRASLSTGEKVGKQGTRPLYAVEFDGRMLTVAVAVAANGHILGANPNSLRLNGTTAGLTVQNAGLPAEVRVAAEWGQHPLWIAGRYGAGNVTGPELGLSTELWADLQTWAAAYDEGFNPSNPSASAPLPAGFTQRGYLLTVRVQKELGNGWTVAISDPESDDNIILPRLSAHH</sequence>
<dbReference type="Proteomes" id="UP000318331">
    <property type="component" value="Unassembled WGS sequence"/>
</dbReference>
<dbReference type="EMBL" id="VFPN01000004">
    <property type="protein sequence ID" value="TQM57645.1"/>
    <property type="molecule type" value="Genomic_DNA"/>
</dbReference>
<dbReference type="AlphaFoldDB" id="A0A543HH31"/>
<accession>A0A543HH31</accession>
<dbReference type="RefSeq" id="WP_141918909.1">
    <property type="nucleotide sequence ID" value="NZ_BAAAYS010000015.1"/>
</dbReference>
<evidence type="ECO:0000313" key="1">
    <source>
        <dbReference type="EMBL" id="TQM57645.1"/>
    </source>
</evidence>